<dbReference type="GO" id="GO:0005096">
    <property type="term" value="F:GTPase activator activity"/>
    <property type="evidence" value="ECO:0007669"/>
    <property type="project" value="UniProtKB-KW"/>
</dbReference>
<evidence type="ECO:0000313" key="4">
    <source>
        <dbReference type="EMBL" id="SZX78805.1"/>
    </source>
</evidence>
<dbReference type="EMBL" id="FNXT01001340">
    <property type="protein sequence ID" value="SZX78805.1"/>
    <property type="molecule type" value="Genomic_DNA"/>
</dbReference>
<evidence type="ECO:0000259" key="3">
    <source>
        <dbReference type="PROSITE" id="PS50086"/>
    </source>
</evidence>
<feature type="compositionally biased region" description="Low complexity" evidence="2">
    <location>
        <begin position="91"/>
        <end position="107"/>
    </location>
</feature>
<dbReference type="GO" id="GO:0071889">
    <property type="term" value="F:14-3-3 protein binding"/>
    <property type="evidence" value="ECO:0007669"/>
    <property type="project" value="UniProtKB-ARBA"/>
</dbReference>
<evidence type="ECO:0000313" key="5">
    <source>
        <dbReference type="Proteomes" id="UP000256970"/>
    </source>
</evidence>
<dbReference type="FunFam" id="1.10.8.270:FF:000004">
    <property type="entry name" value="TBC1 domain family, member 22B"/>
    <property type="match status" value="1"/>
</dbReference>
<dbReference type="Proteomes" id="UP000256970">
    <property type="component" value="Unassembled WGS sequence"/>
</dbReference>
<dbReference type="Gene3D" id="1.10.472.80">
    <property type="entry name" value="Ypt/Rab-GAP domain of gyp1p, domain 3"/>
    <property type="match status" value="1"/>
</dbReference>
<feature type="region of interest" description="Disordered" evidence="2">
    <location>
        <begin position="126"/>
        <end position="146"/>
    </location>
</feature>
<reference evidence="4 5" key="1">
    <citation type="submission" date="2016-10" db="EMBL/GenBank/DDBJ databases">
        <authorList>
            <person name="Cai Z."/>
        </authorList>
    </citation>
    <scope>NUCLEOTIDE SEQUENCE [LARGE SCALE GENOMIC DNA]</scope>
</reference>
<dbReference type="Gene3D" id="1.10.10.750">
    <property type="entry name" value="Ypt/Rab-GAP domain of gyp1p, domain 1"/>
    <property type="match status" value="1"/>
</dbReference>
<feature type="compositionally biased region" description="Polar residues" evidence="2">
    <location>
        <begin position="56"/>
        <end position="83"/>
    </location>
</feature>
<sequence>MSNEQRSGREVIENGLKNLGSFLKGRGSTGLPGKARLNWPSAQQQQQQQQQGGAVGTSQHGTSTSALPEQLLYQQLPRSSSPVGQDRRRQGSPGPSTSSAVAAAGALAAGSNEDIEASIRQLELQGRPAGEADASGCSSSGAGAAAVGSSAASSDAGVSQSRASSSIRVAKFHKVLNEPLVDLDALRELSWSGIPQELRPVCWRLLLGYLPPNKSRQASVLARKRREYLDMVPEFYDIENDQRTEEEVGALRQVSVDVPRTAPNVPFFHEPVIQKSLERMLYIWGIRHPASGYVQGMNDLVTPFLAVFLSEALPGPMDSWTPDSLTEGIMLDVEADCYWCLSKLLEGIQDHYTYAQPGIQRTVFRVKELISKNNAAIVDHLDREGIDFLQFAFRWVNCILIREVPFGAAIRLWDTYLAEGGKFSDFLVYVCAAFLACWQKDILGLEFQELMMFLQKLPTQDWQELQIESVLSNAYVLRNTWGNAQSHLHM</sequence>
<dbReference type="InterPro" id="IPR035969">
    <property type="entry name" value="Rab-GAP_TBC_sf"/>
</dbReference>
<dbReference type="PANTHER" id="PTHR22957">
    <property type="entry name" value="TBC1 DOMAIN FAMILY MEMBER GTPASE-ACTIVATING PROTEIN"/>
    <property type="match status" value="1"/>
</dbReference>
<dbReference type="Pfam" id="PF00566">
    <property type="entry name" value="RabGAP-TBC"/>
    <property type="match status" value="1"/>
</dbReference>
<dbReference type="SUPFAM" id="SSF47923">
    <property type="entry name" value="Ypt/Rab-GAP domain of gyp1p"/>
    <property type="match status" value="2"/>
</dbReference>
<proteinExistence type="predicted"/>
<protein>
    <recommendedName>
        <fullName evidence="3">Rab-GAP TBC domain-containing protein</fullName>
    </recommendedName>
</protein>
<feature type="compositionally biased region" description="Low complexity" evidence="2">
    <location>
        <begin position="129"/>
        <end position="146"/>
    </location>
</feature>
<gene>
    <name evidence="4" type="ORF">BQ4739_LOCUS19111</name>
</gene>
<evidence type="ECO:0000256" key="2">
    <source>
        <dbReference type="SAM" id="MobiDB-lite"/>
    </source>
</evidence>
<name>A0A383WMY8_TETOB</name>
<dbReference type="PROSITE" id="PS50086">
    <property type="entry name" value="TBC_RABGAP"/>
    <property type="match status" value="1"/>
</dbReference>
<feature type="region of interest" description="Disordered" evidence="2">
    <location>
        <begin position="20"/>
        <end position="107"/>
    </location>
</feature>
<dbReference type="FunFam" id="1.10.10.750:FF:000007">
    <property type="entry name" value="TBC1 domain family member"/>
    <property type="match status" value="1"/>
</dbReference>
<dbReference type="STRING" id="3088.A0A383WMY8"/>
<organism evidence="4 5">
    <name type="scientific">Tetradesmus obliquus</name>
    <name type="common">Green alga</name>
    <name type="synonym">Acutodesmus obliquus</name>
    <dbReference type="NCBI Taxonomy" id="3088"/>
    <lineage>
        <taxon>Eukaryota</taxon>
        <taxon>Viridiplantae</taxon>
        <taxon>Chlorophyta</taxon>
        <taxon>core chlorophytes</taxon>
        <taxon>Chlorophyceae</taxon>
        <taxon>CS clade</taxon>
        <taxon>Sphaeropleales</taxon>
        <taxon>Scenedesmaceae</taxon>
        <taxon>Tetradesmus</taxon>
    </lineage>
</organism>
<dbReference type="SMART" id="SM00164">
    <property type="entry name" value="TBC"/>
    <property type="match status" value="1"/>
</dbReference>
<dbReference type="FunFam" id="1.10.472.80:FF:000001">
    <property type="entry name" value="TBC1 domain family member 22B"/>
    <property type="match status" value="1"/>
</dbReference>
<dbReference type="AlphaFoldDB" id="A0A383WMY8"/>
<dbReference type="Gene3D" id="1.10.8.270">
    <property type="entry name" value="putative rabgap domain of human tbc1 domain family member 14 like domains"/>
    <property type="match status" value="1"/>
</dbReference>
<evidence type="ECO:0000256" key="1">
    <source>
        <dbReference type="ARBA" id="ARBA00022468"/>
    </source>
</evidence>
<keyword evidence="5" id="KW-1185">Reference proteome</keyword>
<dbReference type="InterPro" id="IPR000195">
    <property type="entry name" value="Rab-GAP-TBC_dom"/>
</dbReference>
<feature type="domain" description="Rab-GAP TBC" evidence="3">
    <location>
        <begin position="193"/>
        <end position="420"/>
    </location>
</feature>
<accession>A0A383WMY8</accession>
<dbReference type="PANTHER" id="PTHR22957:SF26">
    <property type="entry name" value="LD44506P"/>
    <property type="match status" value="1"/>
</dbReference>
<keyword evidence="1" id="KW-0343">GTPase activation</keyword>